<dbReference type="AlphaFoldDB" id="A0A1G8VML9"/>
<dbReference type="InterPro" id="IPR058340">
    <property type="entry name" value="DUF8027"/>
</dbReference>
<reference evidence="2 3" key="1">
    <citation type="submission" date="2016-10" db="EMBL/GenBank/DDBJ databases">
        <authorList>
            <person name="de Groot N.N."/>
        </authorList>
    </citation>
    <scope>NUCLEOTIDE SEQUENCE [LARGE SCALE GENOMIC DNA]</scope>
    <source>
        <strain evidence="2 3">IBRC-M10015</strain>
    </source>
</reference>
<dbReference type="Pfam" id="PF26070">
    <property type="entry name" value="DUF8027"/>
    <property type="match status" value="1"/>
</dbReference>
<gene>
    <name evidence="2" type="ORF">SAMN05216226_10732</name>
</gene>
<proteinExistence type="predicted"/>
<evidence type="ECO:0000313" key="2">
    <source>
        <dbReference type="EMBL" id="SDJ67233.1"/>
    </source>
</evidence>
<name>A0A1G8VML9_9EURY</name>
<dbReference type="OrthoDB" id="304367at2157"/>
<dbReference type="EMBL" id="FNFC01000007">
    <property type="protein sequence ID" value="SDJ67233.1"/>
    <property type="molecule type" value="Genomic_DNA"/>
</dbReference>
<accession>A0A1G8VML9</accession>
<sequence length="71" mass="7916">MVIPGYDPRDLDEMLESRADTADVKARLTDAEWAAYRNGEESLIDLLDSQALHDLAETNDLPIDVPESQAE</sequence>
<keyword evidence="3" id="KW-1185">Reference proteome</keyword>
<evidence type="ECO:0000313" key="3">
    <source>
        <dbReference type="Proteomes" id="UP000198856"/>
    </source>
</evidence>
<protein>
    <recommendedName>
        <fullName evidence="1">DUF8027 domain-containing protein</fullName>
    </recommendedName>
</protein>
<dbReference type="RefSeq" id="WP_092701886.1">
    <property type="nucleotide sequence ID" value="NZ_FNFC01000007.1"/>
</dbReference>
<feature type="domain" description="DUF8027" evidence="1">
    <location>
        <begin position="1"/>
        <end position="58"/>
    </location>
</feature>
<organism evidence="2 3">
    <name type="scientific">Halovenus aranensis</name>
    <dbReference type="NCBI Taxonomy" id="890420"/>
    <lineage>
        <taxon>Archaea</taxon>
        <taxon>Methanobacteriati</taxon>
        <taxon>Methanobacteriota</taxon>
        <taxon>Stenosarchaea group</taxon>
        <taxon>Halobacteria</taxon>
        <taxon>Halobacteriales</taxon>
        <taxon>Haloarculaceae</taxon>
        <taxon>Halovenus</taxon>
    </lineage>
</organism>
<dbReference type="Proteomes" id="UP000198856">
    <property type="component" value="Unassembled WGS sequence"/>
</dbReference>
<evidence type="ECO:0000259" key="1">
    <source>
        <dbReference type="Pfam" id="PF26070"/>
    </source>
</evidence>